<protein>
    <submittedName>
        <fullName evidence="2">KilA-N domain-containing protein</fullName>
    </submittedName>
</protein>
<evidence type="ECO:0000259" key="1">
    <source>
        <dbReference type="PROSITE" id="PS51301"/>
    </source>
</evidence>
<reference evidence="2 3" key="1">
    <citation type="submission" date="2019-01" db="EMBL/GenBank/DDBJ databases">
        <title>Vibrio BEI176 sp. nov, a marine bacterium isolated from China: eastern marignal seas.</title>
        <authorList>
            <person name="Li B."/>
        </authorList>
    </citation>
    <scope>NUCLEOTIDE SEQUENCE [LARGE SCALE GENOMIC DNA]</scope>
    <source>
        <strain evidence="2 3">BEI176</strain>
    </source>
</reference>
<organism evidence="2 3">
    <name type="scientific">Vibrio ouci</name>
    <dbReference type="NCBI Taxonomy" id="2499078"/>
    <lineage>
        <taxon>Bacteria</taxon>
        <taxon>Pseudomonadati</taxon>
        <taxon>Pseudomonadota</taxon>
        <taxon>Gammaproteobacteria</taxon>
        <taxon>Vibrionales</taxon>
        <taxon>Vibrionaceae</taxon>
        <taxon>Vibrio</taxon>
    </lineage>
</organism>
<name>A0A4Y8WAU7_9VIBR</name>
<comment type="caution">
    <text evidence="2">The sequence shown here is derived from an EMBL/GenBank/DDBJ whole genome shotgun (WGS) entry which is preliminary data.</text>
</comment>
<dbReference type="SMART" id="SM01252">
    <property type="entry name" value="KilA-N"/>
    <property type="match status" value="1"/>
</dbReference>
<feature type="domain" description="KilA-N" evidence="1">
    <location>
        <begin position="1"/>
        <end position="101"/>
    </location>
</feature>
<dbReference type="PROSITE" id="PS51301">
    <property type="entry name" value="KILA_N"/>
    <property type="match status" value="1"/>
</dbReference>
<sequence>MPNLIILSKDIRALDHLYSLNDLHKASGRAPKHQPALFMQNQQTKALINEIEGDLGIPRSVVTQRGGANRGTWVCKELVYSYAMWISAKFHLQVIRAFDAMMTPPLQGVTLSEKQARFVQCTFNRMDKLQARYQLTRQQHQAMMEQVATMRTFCDQMEQNLKHFQSHLDGDFDIVNHIHLYKDMALDYQGARELKDFMEHDH</sequence>
<dbReference type="RefSeq" id="WP_134837155.1">
    <property type="nucleotide sequence ID" value="NZ_SATR01000047.1"/>
</dbReference>
<proteinExistence type="predicted"/>
<accession>A0A4Y8WAU7</accession>
<dbReference type="Pfam" id="PF04383">
    <property type="entry name" value="KilA-N"/>
    <property type="match status" value="1"/>
</dbReference>
<evidence type="ECO:0000313" key="3">
    <source>
        <dbReference type="Proteomes" id="UP000297753"/>
    </source>
</evidence>
<dbReference type="OrthoDB" id="5298460at2"/>
<evidence type="ECO:0000313" key="2">
    <source>
        <dbReference type="EMBL" id="TFH89733.1"/>
    </source>
</evidence>
<dbReference type="AlphaFoldDB" id="A0A4Y8WAU7"/>
<dbReference type="InterPro" id="IPR017880">
    <property type="entry name" value="KilA_N"/>
</dbReference>
<keyword evidence="3" id="KW-1185">Reference proteome</keyword>
<gene>
    <name evidence="2" type="ORF">ELS82_20700</name>
</gene>
<dbReference type="Proteomes" id="UP000297753">
    <property type="component" value="Unassembled WGS sequence"/>
</dbReference>
<dbReference type="InterPro" id="IPR018004">
    <property type="entry name" value="KilA/APSES_HTH"/>
</dbReference>
<dbReference type="EMBL" id="SATR01000047">
    <property type="protein sequence ID" value="TFH89733.1"/>
    <property type="molecule type" value="Genomic_DNA"/>
</dbReference>